<organism evidence="5 6">
    <name type="scientific">Rhizobium grahamii</name>
    <dbReference type="NCBI Taxonomy" id="1120045"/>
    <lineage>
        <taxon>Bacteria</taxon>
        <taxon>Pseudomonadati</taxon>
        <taxon>Pseudomonadota</taxon>
        <taxon>Alphaproteobacteria</taxon>
        <taxon>Hyphomicrobiales</taxon>
        <taxon>Rhizobiaceae</taxon>
        <taxon>Rhizobium/Agrobacterium group</taxon>
        <taxon>Rhizobium</taxon>
    </lineage>
</organism>
<dbReference type="GO" id="GO:0006950">
    <property type="term" value="P:response to stress"/>
    <property type="evidence" value="ECO:0007669"/>
    <property type="project" value="TreeGrafter"/>
</dbReference>
<dbReference type="PRINTS" id="PR00598">
    <property type="entry name" value="HTHMARR"/>
</dbReference>
<geneLocation type="plasmid" evidence="5 6">
    <name>unnamed</name>
</geneLocation>
<evidence type="ECO:0000259" key="4">
    <source>
        <dbReference type="PROSITE" id="PS50995"/>
    </source>
</evidence>
<dbReference type="OrthoDB" id="7269152at2"/>
<protein>
    <submittedName>
        <fullName evidence="5">MarR family transcriptional regulator</fullName>
    </submittedName>
</protein>
<evidence type="ECO:0000256" key="1">
    <source>
        <dbReference type="ARBA" id="ARBA00023015"/>
    </source>
</evidence>
<dbReference type="AlphaFoldDB" id="A0A5Q0CG91"/>
<dbReference type="SUPFAM" id="SSF46785">
    <property type="entry name" value="Winged helix' DNA-binding domain"/>
    <property type="match status" value="1"/>
</dbReference>
<keyword evidence="5" id="KW-0614">Plasmid</keyword>
<dbReference type="InterPro" id="IPR023187">
    <property type="entry name" value="Tscrpt_reg_MarR-type_CS"/>
</dbReference>
<dbReference type="InterPro" id="IPR036388">
    <property type="entry name" value="WH-like_DNA-bd_sf"/>
</dbReference>
<keyword evidence="3" id="KW-0804">Transcription</keyword>
<name>A0A5Q0CG91_9HYPH</name>
<gene>
    <name evidence="5" type="ORF">FZ934_23170</name>
</gene>
<accession>A0A5Q0CG91</accession>
<reference evidence="5 6" key="1">
    <citation type="submission" date="2019-08" db="EMBL/GenBank/DDBJ databases">
        <title>Prosopis cineraria nodule microbiome.</title>
        <authorList>
            <person name="Ali R."/>
            <person name="Chaluvadi S.R."/>
            <person name="Wang X."/>
        </authorList>
    </citation>
    <scope>NUCLEOTIDE SEQUENCE [LARGE SCALE GENOMIC DNA]</scope>
    <source>
        <strain evidence="5 6">BG7</strain>
        <plasmid evidence="5 6">unnamed</plasmid>
    </source>
</reference>
<keyword evidence="1" id="KW-0805">Transcription regulation</keyword>
<dbReference type="SMART" id="SM00347">
    <property type="entry name" value="HTH_MARR"/>
    <property type="match status" value="1"/>
</dbReference>
<keyword evidence="6" id="KW-1185">Reference proteome</keyword>
<dbReference type="PROSITE" id="PS01117">
    <property type="entry name" value="HTH_MARR_1"/>
    <property type="match status" value="1"/>
</dbReference>
<feature type="domain" description="HTH marR-type" evidence="4">
    <location>
        <begin position="25"/>
        <end position="154"/>
    </location>
</feature>
<dbReference type="PROSITE" id="PS50995">
    <property type="entry name" value="HTH_MARR_2"/>
    <property type="match status" value="1"/>
</dbReference>
<dbReference type="GO" id="GO:0003677">
    <property type="term" value="F:DNA binding"/>
    <property type="evidence" value="ECO:0007669"/>
    <property type="project" value="UniProtKB-KW"/>
</dbReference>
<evidence type="ECO:0000256" key="2">
    <source>
        <dbReference type="ARBA" id="ARBA00023125"/>
    </source>
</evidence>
<dbReference type="PANTHER" id="PTHR33164">
    <property type="entry name" value="TRANSCRIPTIONAL REGULATOR, MARR FAMILY"/>
    <property type="match status" value="1"/>
</dbReference>
<dbReference type="Proteomes" id="UP000326881">
    <property type="component" value="Plasmid unnamed"/>
</dbReference>
<dbReference type="Gene3D" id="1.10.10.10">
    <property type="entry name" value="Winged helix-like DNA-binding domain superfamily/Winged helix DNA-binding domain"/>
    <property type="match status" value="1"/>
</dbReference>
<dbReference type="Pfam" id="PF01047">
    <property type="entry name" value="MarR"/>
    <property type="match status" value="1"/>
</dbReference>
<dbReference type="PANTHER" id="PTHR33164:SF95">
    <property type="entry name" value="TRANSCRIPTIONAL REGULATOR"/>
    <property type="match status" value="1"/>
</dbReference>
<dbReference type="InterPro" id="IPR039422">
    <property type="entry name" value="MarR/SlyA-like"/>
</dbReference>
<dbReference type="InterPro" id="IPR036390">
    <property type="entry name" value="WH_DNA-bd_sf"/>
</dbReference>
<dbReference type="GO" id="GO:0003700">
    <property type="term" value="F:DNA-binding transcription factor activity"/>
    <property type="evidence" value="ECO:0007669"/>
    <property type="project" value="InterPro"/>
</dbReference>
<dbReference type="InterPro" id="IPR000835">
    <property type="entry name" value="HTH_MarR-typ"/>
</dbReference>
<keyword evidence="2" id="KW-0238">DNA-binding</keyword>
<sequence length="168" mass="18926">MTLPGMRQCWGRIFVVQAEDVWKAPGFLIRRCHQIATGIFLDEARAQDFTPTQFAALAFIQLQPRIDQRTLGEAIALDRSSVTKCVDRLEQRGFIRREVSPEDKRSRLLTITESGTAVLDDVARATSRTRDRIETQFGKEKLALLSGLLSELSDTLNDTSRAPFATKD</sequence>
<evidence type="ECO:0000313" key="6">
    <source>
        <dbReference type="Proteomes" id="UP000326881"/>
    </source>
</evidence>
<dbReference type="EMBL" id="CP043499">
    <property type="protein sequence ID" value="QFY63200.1"/>
    <property type="molecule type" value="Genomic_DNA"/>
</dbReference>
<proteinExistence type="predicted"/>
<evidence type="ECO:0000256" key="3">
    <source>
        <dbReference type="ARBA" id="ARBA00023163"/>
    </source>
</evidence>
<dbReference type="KEGG" id="rgr:FZ934_23170"/>
<evidence type="ECO:0000313" key="5">
    <source>
        <dbReference type="EMBL" id="QFY63200.1"/>
    </source>
</evidence>